<dbReference type="EMBL" id="CAJVPK010000019">
    <property type="protein sequence ID" value="CAG8433782.1"/>
    <property type="molecule type" value="Genomic_DNA"/>
</dbReference>
<sequence>MILNFSGHTTTPCQSLSHEKEIKVSVSPAPQPKKTLPENPKNDRSHIINKLLVQYLHISLRCSNRNCDQYDQYQ</sequence>
<evidence type="ECO:0000313" key="3">
    <source>
        <dbReference type="Proteomes" id="UP000789706"/>
    </source>
</evidence>
<feature type="region of interest" description="Disordered" evidence="1">
    <location>
        <begin position="1"/>
        <end position="43"/>
    </location>
</feature>
<protein>
    <submittedName>
        <fullName evidence="2">11364_t:CDS:1</fullName>
    </submittedName>
</protein>
<proteinExistence type="predicted"/>
<keyword evidence="3" id="KW-1185">Reference proteome</keyword>
<evidence type="ECO:0000256" key="1">
    <source>
        <dbReference type="SAM" id="MobiDB-lite"/>
    </source>
</evidence>
<reference evidence="2" key="1">
    <citation type="submission" date="2021-06" db="EMBL/GenBank/DDBJ databases">
        <authorList>
            <person name="Kallberg Y."/>
            <person name="Tangrot J."/>
            <person name="Rosling A."/>
        </authorList>
    </citation>
    <scope>NUCLEOTIDE SEQUENCE</scope>
    <source>
        <strain evidence="2">AZ414A</strain>
    </source>
</reference>
<organism evidence="2 3">
    <name type="scientific">Diversispora eburnea</name>
    <dbReference type="NCBI Taxonomy" id="1213867"/>
    <lineage>
        <taxon>Eukaryota</taxon>
        <taxon>Fungi</taxon>
        <taxon>Fungi incertae sedis</taxon>
        <taxon>Mucoromycota</taxon>
        <taxon>Glomeromycotina</taxon>
        <taxon>Glomeromycetes</taxon>
        <taxon>Diversisporales</taxon>
        <taxon>Diversisporaceae</taxon>
        <taxon>Diversispora</taxon>
    </lineage>
</organism>
<dbReference type="Proteomes" id="UP000789706">
    <property type="component" value="Unassembled WGS sequence"/>
</dbReference>
<dbReference type="AlphaFoldDB" id="A0A9N8YK51"/>
<gene>
    <name evidence="2" type="ORF">DEBURN_LOCUS564</name>
</gene>
<name>A0A9N8YK51_9GLOM</name>
<feature type="compositionally biased region" description="Polar residues" evidence="1">
    <location>
        <begin position="1"/>
        <end position="16"/>
    </location>
</feature>
<evidence type="ECO:0000313" key="2">
    <source>
        <dbReference type="EMBL" id="CAG8433782.1"/>
    </source>
</evidence>
<accession>A0A9N8YK51</accession>
<comment type="caution">
    <text evidence="2">The sequence shown here is derived from an EMBL/GenBank/DDBJ whole genome shotgun (WGS) entry which is preliminary data.</text>
</comment>